<organism evidence="2 3">
    <name type="scientific">Acer yangbiense</name>
    <dbReference type="NCBI Taxonomy" id="1000413"/>
    <lineage>
        <taxon>Eukaryota</taxon>
        <taxon>Viridiplantae</taxon>
        <taxon>Streptophyta</taxon>
        <taxon>Embryophyta</taxon>
        <taxon>Tracheophyta</taxon>
        <taxon>Spermatophyta</taxon>
        <taxon>Magnoliopsida</taxon>
        <taxon>eudicotyledons</taxon>
        <taxon>Gunneridae</taxon>
        <taxon>Pentapetalae</taxon>
        <taxon>rosids</taxon>
        <taxon>malvids</taxon>
        <taxon>Sapindales</taxon>
        <taxon>Sapindaceae</taxon>
        <taxon>Hippocastanoideae</taxon>
        <taxon>Acereae</taxon>
        <taxon>Acer</taxon>
    </lineage>
</organism>
<evidence type="ECO:0000259" key="1">
    <source>
        <dbReference type="Pfam" id="PF14111"/>
    </source>
</evidence>
<dbReference type="InterPro" id="IPR025558">
    <property type="entry name" value="DUF4283"/>
</dbReference>
<comment type="caution">
    <text evidence="2">The sequence shown here is derived from an EMBL/GenBank/DDBJ whole genome shotgun (WGS) entry which is preliminary data.</text>
</comment>
<reference evidence="3" key="1">
    <citation type="journal article" date="2019" name="Gigascience">
        <title>De novo genome assembly of the endangered Acer yangbiense, a plant species with extremely small populations endemic to Yunnan Province, China.</title>
        <authorList>
            <person name="Yang J."/>
            <person name="Wariss H.M."/>
            <person name="Tao L."/>
            <person name="Zhang R."/>
            <person name="Yun Q."/>
            <person name="Hollingsworth P."/>
            <person name="Dao Z."/>
            <person name="Luo G."/>
            <person name="Guo H."/>
            <person name="Ma Y."/>
            <person name="Sun W."/>
        </authorList>
    </citation>
    <scope>NUCLEOTIDE SEQUENCE [LARGE SCALE GENOMIC DNA]</scope>
    <source>
        <strain evidence="3">cv. Malutang</strain>
    </source>
</reference>
<dbReference type="InterPro" id="IPR040256">
    <property type="entry name" value="At4g02000-like"/>
</dbReference>
<sequence length="292" mass="33288">MRGLRRMATSLVGKVLSTKAVNKDGFQAVMRKICQTRDGVEIDPVVGNIFAFHFQNIEDKRRIISGGPWSFNDALIVLEETEGKRDIQRTKFNKAEFWIQIHNAPLICMTEEIGCFLGNIIGEVVVFDGGDTRSYITKFLTVRVILEIDKPLRRCLKVVVLGDGVESVMLVKYERLLELCKDEEFLFGFWMRAPTPARRTGNGGRRWFLKERTKASRLPSRDRESWRPLNRTLESDGDWRGNPRVGVADSFRQNPSLVSNSKRKEIVVTDVNGRNAETVGWPIISVSSNLQE</sequence>
<dbReference type="PANTHER" id="PTHR31286">
    <property type="entry name" value="GLYCINE-RICH CELL WALL STRUCTURAL PROTEIN 1.8-LIKE"/>
    <property type="match status" value="1"/>
</dbReference>
<evidence type="ECO:0000313" key="3">
    <source>
        <dbReference type="Proteomes" id="UP000323000"/>
    </source>
</evidence>
<dbReference type="PANTHER" id="PTHR31286:SF167">
    <property type="entry name" value="OS09G0268800 PROTEIN"/>
    <property type="match status" value="1"/>
</dbReference>
<dbReference type="Proteomes" id="UP000323000">
    <property type="component" value="Chromosome 8"/>
</dbReference>
<dbReference type="Pfam" id="PF14111">
    <property type="entry name" value="DUF4283"/>
    <property type="match status" value="1"/>
</dbReference>
<accession>A0A5C7HJM6</accession>
<dbReference type="AlphaFoldDB" id="A0A5C7HJM6"/>
<keyword evidence="3" id="KW-1185">Reference proteome</keyword>
<proteinExistence type="predicted"/>
<dbReference type="OrthoDB" id="1750606at2759"/>
<gene>
    <name evidence="2" type="ORF">EZV62_018391</name>
</gene>
<dbReference type="EMBL" id="VAHF01000008">
    <property type="protein sequence ID" value="TXG57078.1"/>
    <property type="molecule type" value="Genomic_DNA"/>
</dbReference>
<protein>
    <recommendedName>
        <fullName evidence="1">DUF4283 domain-containing protein</fullName>
    </recommendedName>
</protein>
<evidence type="ECO:0000313" key="2">
    <source>
        <dbReference type="EMBL" id="TXG57078.1"/>
    </source>
</evidence>
<feature type="domain" description="DUF4283" evidence="1">
    <location>
        <begin position="9"/>
        <end position="79"/>
    </location>
</feature>
<name>A0A5C7HJM6_9ROSI</name>